<sequence length="111" mass="12062">MKIAFLPTASAAGSWLNTAIQFCKRRLTMAPSINHFFEEFIMNELLTTLATMGTALALTACASTGVTKHTALPLDHGPRAQATPWQNQQRLLHAEQQAKVDAAKSSPNANR</sequence>
<evidence type="ECO:0000313" key="4">
    <source>
        <dbReference type="Proteomes" id="UP001162889"/>
    </source>
</evidence>
<proteinExistence type="predicted"/>
<reference evidence="2" key="2">
    <citation type="submission" date="2022-03" db="EMBL/GenBank/DDBJ databases">
        <title>Genome Encyclopedia of Bacteria and Archaea VI: Functional Genomics of Type Strains.</title>
        <authorList>
            <person name="Whitman W."/>
        </authorList>
    </citation>
    <scope>NUCLEOTIDE SEQUENCE</scope>
    <source>
        <strain evidence="2">HSC-15S17</strain>
    </source>
</reference>
<comment type="caution">
    <text evidence="1">The sequence shown here is derived from an EMBL/GenBank/DDBJ whole genome shotgun (WGS) entry which is preliminary data.</text>
</comment>
<gene>
    <name evidence="1" type="ORF">KVP70_22690</name>
    <name evidence="2" type="ORF">L1274_001129</name>
</gene>
<evidence type="ECO:0000313" key="3">
    <source>
        <dbReference type="Proteomes" id="UP001155901"/>
    </source>
</evidence>
<accession>A0AA41HF02</accession>
<dbReference type="AlphaFoldDB" id="A0AA41HF02"/>
<reference evidence="1" key="1">
    <citation type="submission" date="2021-07" db="EMBL/GenBank/DDBJ databases">
        <title>Characterization of violacein-producing bacteria and related species.</title>
        <authorList>
            <person name="Wilson H.S."/>
            <person name="De Leon M.E."/>
        </authorList>
    </citation>
    <scope>NUCLEOTIDE SEQUENCE</scope>
    <source>
        <strain evidence="1">HSC-15S17</strain>
    </source>
</reference>
<organism evidence="1 3">
    <name type="scientific">Duganella violaceipulchra</name>
    <dbReference type="NCBI Taxonomy" id="2849652"/>
    <lineage>
        <taxon>Bacteria</taxon>
        <taxon>Pseudomonadati</taxon>
        <taxon>Pseudomonadota</taxon>
        <taxon>Betaproteobacteria</taxon>
        <taxon>Burkholderiales</taxon>
        <taxon>Oxalobacteraceae</taxon>
        <taxon>Telluria group</taxon>
        <taxon>Duganella</taxon>
    </lineage>
</organism>
<dbReference type="EMBL" id="JALJZU010000002">
    <property type="protein sequence ID" value="MCP2007436.1"/>
    <property type="molecule type" value="Genomic_DNA"/>
</dbReference>
<dbReference type="Proteomes" id="UP001155901">
    <property type="component" value="Unassembled WGS sequence"/>
</dbReference>
<protein>
    <submittedName>
        <fullName evidence="1">Uncharacterized protein</fullName>
    </submittedName>
</protein>
<evidence type="ECO:0000313" key="2">
    <source>
        <dbReference type="EMBL" id="MCP2007436.1"/>
    </source>
</evidence>
<evidence type="ECO:0000313" key="1">
    <source>
        <dbReference type="EMBL" id="MBV6323747.1"/>
    </source>
</evidence>
<keyword evidence="4" id="KW-1185">Reference proteome</keyword>
<dbReference type="Proteomes" id="UP001162889">
    <property type="component" value="Unassembled WGS sequence"/>
</dbReference>
<dbReference type="EMBL" id="JAHTGR010000013">
    <property type="protein sequence ID" value="MBV6323747.1"/>
    <property type="molecule type" value="Genomic_DNA"/>
</dbReference>
<dbReference type="RefSeq" id="WP_217944573.1">
    <property type="nucleotide sequence ID" value="NZ_JAHTGR010000013.1"/>
</dbReference>
<name>A0AA41HF02_9BURK</name>